<comment type="similarity">
    <text evidence="3">Belongs to the acetyltransferase family. RimJ subfamily.</text>
</comment>
<dbReference type="InterPro" id="IPR000182">
    <property type="entry name" value="GNAT_dom"/>
</dbReference>
<dbReference type="EMBL" id="CP009285">
    <property type="protein sequence ID" value="AIQ58661.1"/>
    <property type="molecule type" value="Genomic_DNA"/>
</dbReference>
<dbReference type="Pfam" id="PF13302">
    <property type="entry name" value="Acetyltransf_3"/>
    <property type="match status" value="1"/>
</dbReference>
<dbReference type="SUPFAM" id="SSF55729">
    <property type="entry name" value="Acyl-CoA N-acyltransferases (Nat)"/>
    <property type="match status" value="1"/>
</dbReference>
<dbReference type="Proteomes" id="UP000029518">
    <property type="component" value="Chromosome"/>
</dbReference>
<name>A0A089LAX6_PAEBO</name>
<dbReference type="PANTHER" id="PTHR43792:SF8">
    <property type="entry name" value="[RIBOSOMAL PROTEIN US5]-ALANINE N-ACETYLTRANSFERASE"/>
    <property type="match status" value="1"/>
</dbReference>
<evidence type="ECO:0000256" key="1">
    <source>
        <dbReference type="ARBA" id="ARBA00022679"/>
    </source>
</evidence>
<reference evidence="5" key="1">
    <citation type="submission" date="2014-08" db="EMBL/GenBank/DDBJ databases">
        <title>Comparative genomics of the Paenibacillus odorifer group.</title>
        <authorList>
            <person name="den Bakker H.C."/>
            <person name="Tsai Y.-C.Y.-C."/>
            <person name="Martin N."/>
            <person name="Korlach J."/>
            <person name="Wiedmann M."/>
        </authorList>
    </citation>
    <scope>NUCLEOTIDE SEQUENCE [LARGE SCALE GENOMIC DNA]</scope>
    <source>
        <strain evidence="5">DSM 13188</strain>
    </source>
</reference>
<gene>
    <name evidence="5" type="ORF">PBOR_18200</name>
</gene>
<dbReference type="OrthoDB" id="2631610at2"/>
<protein>
    <submittedName>
        <fullName evidence="5">GCN5 family acetyltransferase</fullName>
    </submittedName>
</protein>
<sequence>MTEQKKRPEVGIEPWDAGDFGLLQQLNSPEMTVFLGGPETEEKLQSRHKRYCEIAGTGTGRMFKILLLPELEVVGSVGYWDRTWQGEPVYELGWSVLTAYQGQGIAAEATFKAIAMIHSEQKHRYIHAFPKVIHSASNAICRKLGFTLMGECDFEYPLGTMIRCNDWRLALYLKVNI</sequence>
<dbReference type="Gene3D" id="3.40.630.30">
    <property type="match status" value="1"/>
</dbReference>
<feature type="domain" description="N-acetyltransferase" evidence="4">
    <location>
        <begin position="10"/>
        <end position="177"/>
    </location>
</feature>
<evidence type="ECO:0000256" key="2">
    <source>
        <dbReference type="ARBA" id="ARBA00023315"/>
    </source>
</evidence>
<evidence type="ECO:0000313" key="5">
    <source>
        <dbReference type="EMBL" id="AIQ58661.1"/>
    </source>
</evidence>
<organism evidence="5 6">
    <name type="scientific">Paenibacillus borealis</name>
    <dbReference type="NCBI Taxonomy" id="160799"/>
    <lineage>
        <taxon>Bacteria</taxon>
        <taxon>Bacillati</taxon>
        <taxon>Bacillota</taxon>
        <taxon>Bacilli</taxon>
        <taxon>Bacillales</taxon>
        <taxon>Paenibacillaceae</taxon>
        <taxon>Paenibacillus</taxon>
    </lineage>
</organism>
<keyword evidence="1" id="KW-0808">Transferase</keyword>
<dbReference type="HOGENOM" id="CLU_102191_1_0_9"/>
<dbReference type="AlphaFoldDB" id="A0A089LAX6"/>
<dbReference type="PROSITE" id="PS51186">
    <property type="entry name" value="GNAT"/>
    <property type="match status" value="1"/>
</dbReference>
<dbReference type="GO" id="GO:0008999">
    <property type="term" value="F:protein-N-terminal-alanine acetyltransferase activity"/>
    <property type="evidence" value="ECO:0007669"/>
    <property type="project" value="TreeGrafter"/>
</dbReference>
<dbReference type="KEGG" id="pbd:PBOR_18200"/>
<keyword evidence="2" id="KW-0012">Acyltransferase</keyword>
<dbReference type="GO" id="GO:0005737">
    <property type="term" value="C:cytoplasm"/>
    <property type="evidence" value="ECO:0007669"/>
    <property type="project" value="TreeGrafter"/>
</dbReference>
<dbReference type="PANTHER" id="PTHR43792">
    <property type="entry name" value="GNAT FAMILY, PUTATIVE (AFU_ORTHOLOGUE AFUA_3G00765)-RELATED-RELATED"/>
    <property type="match status" value="1"/>
</dbReference>
<dbReference type="InterPro" id="IPR016181">
    <property type="entry name" value="Acyl_CoA_acyltransferase"/>
</dbReference>
<dbReference type="InterPro" id="IPR051531">
    <property type="entry name" value="N-acetyltransferase"/>
</dbReference>
<evidence type="ECO:0000256" key="3">
    <source>
        <dbReference type="ARBA" id="ARBA00038502"/>
    </source>
</evidence>
<accession>A0A089LAX6</accession>
<dbReference type="RefSeq" id="WP_042213787.1">
    <property type="nucleotide sequence ID" value="NZ_CP009285.1"/>
</dbReference>
<proteinExistence type="inferred from homology"/>
<evidence type="ECO:0000313" key="6">
    <source>
        <dbReference type="Proteomes" id="UP000029518"/>
    </source>
</evidence>
<evidence type="ECO:0000259" key="4">
    <source>
        <dbReference type="PROSITE" id="PS51186"/>
    </source>
</evidence>
<keyword evidence="6" id="KW-1185">Reference proteome</keyword>